<accession>A0A3B4A5Z0</accession>
<evidence type="ECO:0000313" key="2">
    <source>
        <dbReference type="Proteomes" id="UP000261520"/>
    </source>
</evidence>
<protein>
    <submittedName>
        <fullName evidence="1">Uncharacterized protein</fullName>
    </submittedName>
</protein>
<dbReference type="Ensembl" id="ENSPMGT00000013317.1">
    <property type="protein sequence ID" value="ENSPMGP00000012478.1"/>
    <property type="gene ID" value="ENSPMGG00000010291.1"/>
</dbReference>
<reference evidence="1" key="1">
    <citation type="submission" date="2025-08" db="UniProtKB">
        <authorList>
            <consortium name="Ensembl"/>
        </authorList>
    </citation>
    <scope>IDENTIFICATION</scope>
</reference>
<name>A0A3B4A5Z0_9GOBI</name>
<dbReference type="Proteomes" id="UP000261520">
    <property type="component" value="Unplaced"/>
</dbReference>
<keyword evidence="2" id="KW-1185">Reference proteome</keyword>
<sequence length="62" mass="7299">MFARLNHKQTLKKLLRHYSVLKETGPKYPSALLKLMLCLLCSKEKVKQGHRRKKTSKEKSVF</sequence>
<dbReference type="AlphaFoldDB" id="A0A3B4A5Z0"/>
<organism evidence="1 2">
    <name type="scientific">Periophthalmus magnuspinnatus</name>
    <dbReference type="NCBI Taxonomy" id="409849"/>
    <lineage>
        <taxon>Eukaryota</taxon>
        <taxon>Metazoa</taxon>
        <taxon>Chordata</taxon>
        <taxon>Craniata</taxon>
        <taxon>Vertebrata</taxon>
        <taxon>Euteleostomi</taxon>
        <taxon>Actinopterygii</taxon>
        <taxon>Neopterygii</taxon>
        <taxon>Teleostei</taxon>
        <taxon>Neoteleostei</taxon>
        <taxon>Acanthomorphata</taxon>
        <taxon>Gobiaria</taxon>
        <taxon>Gobiiformes</taxon>
        <taxon>Gobioidei</taxon>
        <taxon>Gobiidae</taxon>
        <taxon>Oxudercinae</taxon>
        <taxon>Periophthalmus</taxon>
    </lineage>
</organism>
<proteinExistence type="predicted"/>
<evidence type="ECO:0000313" key="1">
    <source>
        <dbReference type="Ensembl" id="ENSPMGP00000012478.1"/>
    </source>
</evidence>
<reference evidence="1" key="2">
    <citation type="submission" date="2025-09" db="UniProtKB">
        <authorList>
            <consortium name="Ensembl"/>
        </authorList>
    </citation>
    <scope>IDENTIFICATION</scope>
</reference>